<organism evidence="1 2">
    <name type="scientific">Adhaeribacter pallidiroseus</name>
    <dbReference type="NCBI Taxonomy" id="2072847"/>
    <lineage>
        <taxon>Bacteria</taxon>
        <taxon>Pseudomonadati</taxon>
        <taxon>Bacteroidota</taxon>
        <taxon>Cytophagia</taxon>
        <taxon>Cytophagales</taxon>
        <taxon>Hymenobacteraceae</taxon>
        <taxon>Adhaeribacter</taxon>
    </lineage>
</organism>
<dbReference type="EMBL" id="QASA01000001">
    <property type="protein sequence ID" value="RDC64192.1"/>
    <property type="molecule type" value="Genomic_DNA"/>
</dbReference>
<keyword evidence="2" id="KW-1185">Reference proteome</keyword>
<comment type="caution">
    <text evidence="1">The sequence shown here is derived from an EMBL/GenBank/DDBJ whole genome shotgun (WGS) entry which is preliminary data.</text>
</comment>
<accession>A0A369QIF8</accession>
<dbReference type="AlphaFoldDB" id="A0A369QIF8"/>
<name>A0A369QIF8_9BACT</name>
<dbReference type="Proteomes" id="UP000253919">
    <property type="component" value="Unassembled WGS sequence"/>
</dbReference>
<dbReference type="RefSeq" id="WP_233507542.1">
    <property type="nucleotide sequence ID" value="NZ_QASA01000001.1"/>
</dbReference>
<proteinExistence type="predicted"/>
<sequence length="506" mass="55220">MKKSLRSLHLLFVLLLTFTQLSFGEGSKQLTPGQSGSVLTDPTNDKAGYLSHDANLPANTGVAPSSLSFLKPSGFSRNGVTYSKDHRLYIRVKAGEILYYGVHRTTHDQGTGNQAALTITMHRTTTGGIDDASYSVATTLTNNTASTRGMLLNTPQNGVIVNTAQALVGPNRGSITTGYTPLSITNNTATDYDYYVEFTQVGEANLSDEQRFSVYDLWDFTVTDASGVEKPGRMRSKLWSFSAGGTTNVFSKTFNMFPLIPSLDEAGKYFVKKIELAGIAPQNYFRFVTNSTGTTLGTTNEDKRKSQTSQSDFPEFFSFVNNPDPAIWLSAATPTFSVAINSTCNTSNGAGKSTFTVNSSHRSTFIALINLNGQAGYQPGTTDVLIEQTGLSGSRTVEWNGLNGLNQPVANNTAITYTFRNGAAPIHFPVWDAEVNNGFRVEDVRPVASATAYNSLLFWDDSNLSTTFFRLRRRNYLVLHRLQRIRRACITGAALLLRPLTITPAI</sequence>
<evidence type="ECO:0000313" key="1">
    <source>
        <dbReference type="EMBL" id="RDC64192.1"/>
    </source>
</evidence>
<gene>
    <name evidence="1" type="ORF">AHMF7616_02804</name>
</gene>
<evidence type="ECO:0000313" key="2">
    <source>
        <dbReference type="Proteomes" id="UP000253919"/>
    </source>
</evidence>
<reference evidence="1 2" key="1">
    <citation type="submission" date="2018-04" db="EMBL/GenBank/DDBJ databases">
        <title>Adhaeribacter sp. HMF7616 genome sequencing and assembly.</title>
        <authorList>
            <person name="Kang H."/>
            <person name="Kang J."/>
            <person name="Cha I."/>
            <person name="Kim H."/>
            <person name="Joh K."/>
        </authorList>
    </citation>
    <scope>NUCLEOTIDE SEQUENCE [LARGE SCALE GENOMIC DNA]</scope>
    <source>
        <strain evidence="1 2">HMF7616</strain>
    </source>
</reference>
<protein>
    <submittedName>
        <fullName evidence="1">Uncharacterized protein</fullName>
    </submittedName>
</protein>